<dbReference type="SUPFAM" id="SSF53335">
    <property type="entry name" value="S-adenosyl-L-methionine-dependent methyltransferases"/>
    <property type="match status" value="1"/>
</dbReference>
<gene>
    <name evidence="2" type="ORF">DJ019_12850</name>
</gene>
<sequence length="256" mass="28403">MGEVGGGMNLSQRLRLFAMRFARPRRVVDIHDLKAVNVAMVDDLLRLLPHDEAMATAIGGDWDAGGARQAAILRHYGLCEDSYLVDVGCGAGRLAGPLSTFLRGRYLGVDLVPALVANARRVAARPDWRFEVIDHIGIPETDGVADMVCFFSVLTHVAHEQAYWYLEEAKRVLNPGGRIVFSFLEYREPWHMKIFHETVASAKARVYTPPNVFLDRSGLQTWAEDLGLSVVEFRDGGDPIVTEGNLGQALCILEKR</sequence>
<keyword evidence="2" id="KW-0808">Transferase</keyword>
<dbReference type="InterPro" id="IPR029063">
    <property type="entry name" value="SAM-dependent_MTases_sf"/>
</dbReference>
<proteinExistence type="predicted"/>
<evidence type="ECO:0000313" key="2">
    <source>
        <dbReference type="EMBL" id="RAK64892.1"/>
    </source>
</evidence>
<dbReference type="Proteomes" id="UP000249524">
    <property type="component" value="Unassembled WGS sequence"/>
</dbReference>
<dbReference type="GO" id="GO:0032259">
    <property type="term" value="P:methylation"/>
    <property type="evidence" value="ECO:0007669"/>
    <property type="project" value="UniProtKB-KW"/>
</dbReference>
<dbReference type="PANTHER" id="PTHR43861:SF1">
    <property type="entry name" value="TRANS-ACONITATE 2-METHYLTRANSFERASE"/>
    <property type="match status" value="1"/>
</dbReference>
<comment type="caution">
    <text evidence="2">The sequence shown here is derived from an EMBL/GenBank/DDBJ whole genome shotgun (WGS) entry which is preliminary data.</text>
</comment>
<reference evidence="2 3" key="1">
    <citation type="submission" date="2018-05" db="EMBL/GenBank/DDBJ databases">
        <authorList>
            <person name="Lanie J.A."/>
            <person name="Ng W.-L."/>
            <person name="Kazmierczak K.M."/>
            <person name="Andrzejewski T.M."/>
            <person name="Davidsen T.M."/>
            <person name="Wayne K.J."/>
            <person name="Tettelin H."/>
            <person name="Glass J.I."/>
            <person name="Rusch D."/>
            <person name="Podicherti R."/>
            <person name="Tsui H.-C.T."/>
            <person name="Winkler M.E."/>
        </authorList>
    </citation>
    <scope>NUCLEOTIDE SEQUENCE [LARGE SCALE GENOMIC DNA]</scope>
    <source>
        <strain evidence="2 3">BUT-10</strain>
    </source>
</reference>
<protein>
    <submittedName>
        <fullName evidence="2">Class I SAM-dependent methyltransferase</fullName>
    </submittedName>
</protein>
<dbReference type="Gene3D" id="3.40.50.150">
    <property type="entry name" value="Vaccinia Virus protein VP39"/>
    <property type="match status" value="1"/>
</dbReference>
<keyword evidence="3" id="KW-1185">Reference proteome</keyword>
<dbReference type="PANTHER" id="PTHR43861">
    <property type="entry name" value="TRANS-ACONITATE 2-METHYLTRANSFERASE-RELATED"/>
    <property type="match status" value="1"/>
</dbReference>
<dbReference type="CDD" id="cd02440">
    <property type="entry name" value="AdoMet_MTases"/>
    <property type="match status" value="1"/>
</dbReference>
<feature type="domain" description="Methyltransferase type 11" evidence="1">
    <location>
        <begin position="85"/>
        <end position="181"/>
    </location>
</feature>
<evidence type="ECO:0000259" key="1">
    <source>
        <dbReference type="Pfam" id="PF08241"/>
    </source>
</evidence>
<organism evidence="2 3">
    <name type="scientific">Phenylobacterium kunshanense</name>
    <dbReference type="NCBI Taxonomy" id="1445034"/>
    <lineage>
        <taxon>Bacteria</taxon>
        <taxon>Pseudomonadati</taxon>
        <taxon>Pseudomonadota</taxon>
        <taxon>Alphaproteobacteria</taxon>
        <taxon>Caulobacterales</taxon>
        <taxon>Caulobacteraceae</taxon>
        <taxon>Phenylobacterium</taxon>
    </lineage>
</organism>
<dbReference type="AlphaFoldDB" id="A0A328BC45"/>
<dbReference type="GO" id="GO:0008757">
    <property type="term" value="F:S-adenosylmethionine-dependent methyltransferase activity"/>
    <property type="evidence" value="ECO:0007669"/>
    <property type="project" value="InterPro"/>
</dbReference>
<name>A0A328BC45_9CAUL</name>
<evidence type="ECO:0000313" key="3">
    <source>
        <dbReference type="Proteomes" id="UP000249524"/>
    </source>
</evidence>
<dbReference type="EMBL" id="QFYS01000005">
    <property type="protein sequence ID" value="RAK64892.1"/>
    <property type="molecule type" value="Genomic_DNA"/>
</dbReference>
<accession>A0A328BC45</accession>
<keyword evidence="2" id="KW-0489">Methyltransferase</keyword>
<dbReference type="InterPro" id="IPR013216">
    <property type="entry name" value="Methyltransf_11"/>
</dbReference>
<dbReference type="OrthoDB" id="1853779at2"/>
<dbReference type="Pfam" id="PF08241">
    <property type="entry name" value="Methyltransf_11"/>
    <property type="match status" value="1"/>
</dbReference>